<dbReference type="KEGG" id="xla:108696510"/>
<dbReference type="InterPro" id="IPR006202">
    <property type="entry name" value="Neur_chan_lig-bd"/>
</dbReference>
<dbReference type="PANTHER" id="PTHR18945">
    <property type="entry name" value="NEUROTRANSMITTER GATED ION CHANNEL"/>
    <property type="match status" value="1"/>
</dbReference>
<sequence length="111" mass="13172">MCGFLLLQENRSSNSFKSASLQLYDQLFKGYQKDIRPVKNWADPTIVAIDITIYAILNVDEKNQLLANYIWYRQSWTDEHLMWNPEMFGNIKRIAIPTNRIWVPDIHIQEL</sequence>
<name>A0A1L8FLV0_XENLA</name>
<dbReference type="AlphaFoldDB" id="A0A1L8FLV0"/>
<dbReference type="Pfam" id="PF02931">
    <property type="entry name" value="Neur_chan_LBD"/>
    <property type="match status" value="1"/>
</dbReference>
<dbReference type="OMA" id="HEWIDNN"/>
<reference evidence="3" key="1">
    <citation type="submission" date="2025-08" db="UniProtKB">
        <authorList>
            <consortium name="RefSeq"/>
        </authorList>
    </citation>
    <scope>IDENTIFICATION</scope>
    <source>
        <strain evidence="3">J_2021</strain>
        <tissue evidence="3">Erythrocytes</tissue>
    </source>
</reference>
<feature type="domain" description="Neurotransmitter-gated ion-channel ligand-binding" evidence="1">
    <location>
        <begin position="22"/>
        <end position="108"/>
    </location>
</feature>
<dbReference type="Proteomes" id="UP000186698">
    <property type="component" value="Chromosome 7L"/>
</dbReference>
<evidence type="ECO:0000313" key="3">
    <source>
        <dbReference type="RefSeq" id="XP_018081437.1"/>
    </source>
</evidence>
<dbReference type="SUPFAM" id="SSF63712">
    <property type="entry name" value="Nicotinic receptor ligand binding domain-like"/>
    <property type="match status" value="1"/>
</dbReference>
<dbReference type="PaxDb" id="8355-A0A1L8FLV0"/>
<evidence type="ECO:0000259" key="1">
    <source>
        <dbReference type="Pfam" id="PF02931"/>
    </source>
</evidence>
<dbReference type="GeneID" id="108696510"/>
<dbReference type="GO" id="GO:0005230">
    <property type="term" value="F:extracellular ligand-gated monoatomic ion channel activity"/>
    <property type="evidence" value="ECO:0007669"/>
    <property type="project" value="InterPro"/>
</dbReference>
<organism evidence="2 3">
    <name type="scientific">Xenopus laevis</name>
    <name type="common">African clawed frog</name>
    <dbReference type="NCBI Taxonomy" id="8355"/>
    <lineage>
        <taxon>Eukaryota</taxon>
        <taxon>Metazoa</taxon>
        <taxon>Chordata</taxon>
        <taxon>Craniata</taxon>
        <taxon>Vertebrata</taxon>
        <taxon>Euteleostomi</taxon>
        <taxon>Amphibia</taxon>
        <taxon>Batrachia</taxon>
        <taxon>Anura</taxon>
        <taxon>Pipoidea</taxon>
        <taxon>Pipidae</taxon>
        <taxon>Xenopodinae</taxon>
        <taxon>Xenopus</taxon>
        <taxon>Xenopus</taxon>
    </lineage>
</organism>
<dbReference type="STRING" id="8355.A0A1L8FLV0"/>
<dbReference type="Gene3D" id="2.70.170.10">
    <property type="entry name" value="Neurotransmitter-gated ion-channel ligand-binding domain"/>
    <property type="match status" value="1"/>
</dbReference>
<dbReference type="InterPro" id="IPR036734">
    <property type="entry name" value="Neur_chan_lig-bd_sf"/>
</dbReference>
<dbReference type="RefSeq" id="XP_018081437.1">
    <property type="nucleotide sequence ID" value="XM_018225948.2"/>
</dbReference>
<evidence type="ECO:0000313" key="2">
    <source>
        <dbReference type="Proteomes" id="UP000186698"/>
    </source>
</evidence>
<gene>
    <name evidence="3" type="primary">LOC108696510</name>
</gene>
<dbReference type="GO" id="GO:0004888">
    <property type="term" value="F:transmembrane signaling receptor activity"/>
    <property type="evidence" value="ECO:0007669"/>
    <property type="project" value="InterPro"/>
</dbReference>
<dbReference type="OrthoDB" id="5975154at2759"/>
<dbReference type="GO" id="GO:0016020">
    <property type="term" value="C:membrane"/>
    <property type="evidence" value="ECO:0007669"/>
    <property type="project" value="InterPro"/>
</dbReference>
<proteinExistence type="predicted"/>
<keyword evidence="3" id="KW-0675">Receptor</keyword>
<accession>A0A1L8FLV0</accession>
<keyword evidence="2" id="KW-1185">Reference proteome</keyword>
<dbReference type="InterPro" id="IPR006201">
    <property type="entry name" value="Neur_channel"/>
</dbReference>
<protein>
    <submittedName>
        <fullName evidence="3">5-hydroxytryptamine receptor 3A</fullName>
    </submittedName>
</protein>